<dbReference type="EMBL" id="KX589269">
    <property type="protein sequence ID" value="AOT27245.1"/>
    <property type="molecule type" value="Genomic_DNA"/>
</dbReference>
<reference evidence="3" key="1">
    <citation type="submission" date="2016-07" db="EMBL/GenBank/DDBJ databases">
        <authorList>
            <person name="Edmondson J.L."/>
            <person name="Brown K.M."/>
            <person name="Clay L.G."/>
            <person name="Dean J.R."/>
            <person name="Godwin C.O."/>
            <person name="Hill N.P."/>
            <person name="Jones J."/>
            <person name="Jones M.B."/>
            <person name="Lynch M.K."/>
            <person name="Martin S."/>
            <person name="Roark C.M."/>
            <person name="Rogers R.G."/>
            <person name="Savage M.R."/>
            <person name="Schaal D.L."/>
            <person name="Thomason K.A."/>
            <person name="Woodall A.M."/>
            <person name="Plymale R."/>
            <person name="Reyna N."/>
            <person name="Garlena R.A."/>
            <person name="Russell D.A."/>
            <person name="Pope W.H."/>
            <person name="Jacobs-Sera D."/>
            <person name="Hendrix R.W."/>
            <person name="Hatfull G.F."/>
        </authorList>
    </citation>
    <scope>NUCLEOTIDE SEQUENCE [LARGE SCALE GENOMIC DNA]</scope>
</reference>
<evidence type="ECO:0008006" key="4">
    <source>
        <dbReference type="Google" id="ProtNLM"/>
    </source>
</evidence>
<evidence type="ECO:0000256" key="1">
    <source>
        <dbReference type="SAM" id="MobiDB-lite"/>
    </source>
</evidence>
<keyword evidence="3" id="KW-1185">Reference proteome</keyword>
<evidence type="ECO:0000313" key="3">
    <source>
        <dbReference type="Proteomes" id="UP000222191"/>
    </source>
</evidence>
<feature type="region of interest" description="Disordered" evidence="1">
    <location>
        <begin position="92"/>
        <end position="122"/>
    </location>
</feature>
<evidence type="ECO:0000313" key="2">
    <source>
        <dbReference type="EMBL" id="AOT27245.1"/>
    </source>
</evidence>
<proteinExistence type="predicted"/>
<name>A0A1D8EYC6_9CAUD</name>
<dbReference type="Proteomes" id="UP000222191">
    <property type="component" value="Segment"/>
</dbReference>
<accession>A0A1D8EYC6</accession>
<gene>
    <name evidence="2" type="ORF">SEA_FORTUNATO_22</name>
</gene>
<organism evidence="2 3">
    <name type="scientific">Mycobacterium phage Fortunato</name>
    <dbReference type="NCBI Taxonomy" id="1882439"/>
    <lineage>
        <taxon>Viruses</taxon>
        <taxon>Duplodnaviria</taxon>
        <taxon>Heunggongvirae</taxon>
        <taxon>Uroviricota</taxon>
        <taxon>Caudoviricetes</taxon>
        <taxon>Bclasvirinae</taxon>
        <taxon>Coopervirus</taxon>
        <taxon>Coopervirus fortunato</taxon>
    </lineage>
</organism>
<sequence length="163" mass="17785">MPPLPSCCATTASAWWAATSSTRMVQRAVSSRGLAPCTPATEEDTVARVTIEGSRLSPSTFLAAGERITVQRTERVERLIASGFVVEVADARTDTEREADEQAEQSRADLTPYTLDNPPKRNASREDWAEFLAAHSALGITTEGKDRDALIAAWDDYLRDQQG</sequence>
<protein>
    <recommendedName>
        <fullName evidence="4">Tail assembly chaperone</fullName>
    </recommendedName>
</protein>